<protein>
    <submittedName>
        <fullName evidence="2">Uncharacterized protein</fullName>
    </submittedName>
</protein>
<reference evidence="2" key="1">
    <citation type="submission" date="2020-02" db="EMBL/GenBank/DDBJ databases">
        <authorList>
            <person name="Meier V. D."/>
        </authorList>
    </citation>
    <scope>NUCLEOTIDE SEQUENCE</scope>
    <source>
        <strain evidence="2">AVDCRST_MAG73</strain>
    </source>
</reference>
<feature type="compositionally biased region" description="Polar residues" evidence="1">
    <location>
        <begin position="10"/>
        <end position="23"/>
    </location>
</feature>
<accession>A0A6J4US33</accession>
<dbReference type="AlphaFoldDB" id="A0A6J4US33"/>
<sequence>MTAIDPPGVSSCTAQIGRSDPSSSPVPPATPGQGQAPAENVVRDRVRIASLAIANNRRRPALAIIDPKL</sequence>
<feature type="region of interest" description="Disordered" evidence="1">
    <location>
        <begin position="1"/>
        <end position="41"/>
    </location>
</feature>
<gene>
    <name evidence="2" type="ORF">AVDCRST_MAG73-3426</name>
</gene>
<organism evidence="2">
    <name type="scientific">uncultured Thermomicrobiales bacterium</name>
    <dbReference type="NCBI Taxonomy" id="1645740"/>
    <lineage>
        <taxon>Bacteria</taxon>
        <taxon>Pseudomonadati</taxon>
        <taxon>Thermomicrobiota</taxon>
        <taxon>Thermomicrobia</taxon>
        <taxon>Thermomicrobiales</taxon>
        <taxon>environmental samples</taxon>
    </lineage>
</organism>
<name>A0A6J4US33_9BACT</name>
<dbReference type="EMBL" id="CADCWE010000225">
    <property type="protein sequence ID" value="CAA9557525.1"/>
    <property type="molecule type" value="Genomic_DNA"/>
</dbReference>
<evidence type="ECO:0000256" key="1">
    <source>
        <dbReference type="SAM" id="MobiDB-lite"/>
    </source>
</evidence>
<proteinExistence type="predicted"/>
<evidence type="ECO:0000313" key="2">
    <source>
        <dbReference type="EMBL" id="CAA9557525.1"/>
    </source>
</evidence>